<dbReference type="EMBL" id="BAAAYN010000044">
    <property type="protein sequence ID" value="GAA3394115.1"/>
    <property type="molecule type" value="Genomic_DNA"/>
</dbReference>
<accession>A0ABP6T7T4</accession>
<dbReference type="InterPro" id="IPR036388">
    <property type="entry name" value="WH-like_DNA-bd_sf"/>
</dbReference>
<keyword evidence="2" id="KW-1185">Reference proteome</keyword>
<dbReference type="InterPro" id="IPR009057">
    <property type="entry name" value="Homeodomain-like_sf"/>
</dbReference>
<name>A0ABP6T7T4_9ACTN</name>
<dbReference type="InterPro" id="IPR007367">
    <property type="entry name" value="DUF433"/>
</dbReference>
<evidence type="ECO:0000313" key="2">
    <source>
        <dbReference type="Proteomes" id="UP001501676"/>
    </source>
</evidence>
<protein>
    <submittedName>
        <fullName evidence="1">DUF433 domain-containing protein</fullName>
    </submittedName>
</protein>
<dbReference type="RefSeq" id="WP_345731813.1">
    <property type="nucleotide sequence ID" value="NZ_BAAAYN010000044.1"/>
</dbReference>
<dbReference type="PANTHER" id="PTHR34849">
    <property type="entry name" value="SSL5025 PROTEIN"/>
    <property type="match status" value="1"/>
</dbReference>
<reference evidence="2" key="1">
    <citation type="journal article" date="2019" name="Int. J. Syst. Evol. Microbiol.">
        <title>The Global Catalogue of Microorganisms (GCM) 10K type strain sequencing project: providing services to taxonomists for standard genome sequencing and annotation.</title>
        <authorList>
            <consortium name="The Broad Institute Genomics Platform"/>
            <consortium name="The Broad Institute Genome Sequencing Center for Infectious Disease"/>
            <person name="Wu L."/>
            <person name="Ma J."/>
        </authorList>
    </citation>
    <scope>NUCLEOTIDE SEQUENCE [LARGE SCALE GENOMIC DNA]</scope>
    <source>
        <strain evidence="2">JCM 9458</strain>
    </source>
</reference>
<evidence type="ECO:0000313" key="1">
    <source>
        <dbReference type="EMBL" id="GAA3394115.1"/>
    </source>
</evidence>
<dbReference type="Pfam" id="PF04255">
    <property type="entry name" value="DUF433"/>
    <property type="match status" value="1"/>
</dbReference>
<dbReference type="Gene3D" id="1.10.10.10">
    <property type="entry name" value="Winged helix-like DNA-binding domain superfamily/Winged helix DNA-binding domain"/>
    <property type="match status" value="1"/>
</dbReference>
<proteinExistence type="predicted"/>
<dbReference type="PANTHER" id="PTHR34849:SF3">
    <property type="entry name" value="SSR2962 PROTEIN"/>
    <property type="match status" value="1"/>
</dbReference>
<comment type="caution">
    <text evidence="1">The sequence shown here is derived from an EMBL/GenBank/DDBJ whole genome shotgun (WGS) entry which is preliminary data.</text>
</comment>
<dbReference type="SUPFAM" id="SSF46689">
    <property type="entry name" value="Homeodomain-like"/>
    <property type="match status" value="1"/>
</dbReference>
<organism evidence="1 2">
    <name type="scientific">Cryptosporangium minutisporangium</name>
    <dbReference type="NCBI Taxonomy" id="113569"/>
    <lineage>
        <taxon>Bacteria</taxon>
        <taxon>Bacillati</taxon>
        <taxon>Actinomycetota</taxon>
        <taxon>Actinomycetes</taxon>
        <taxon>Cryptosporangiales</taxon>
        <taxon>Cryptosporangiaceae</taxon>
        <taxon>Cryptosporangium</taxon>
    </lineage>
</organism>
<dbReference type="Proteomes" id="UP001501676">
    <property type="component" value="Unassembled WGS sequence"/>
</dbReference>
<gene>
    <name evidence="1" type="ORF">GCM10020369_62260</name>
</gene>
<sequence length="76" mass="8223">MVFERITVDPAIMDGQPCIHGLRIPVTTVVAMVADGMSSDEICTELPDLTPDDITEALRFAAVAVRERALPLRLSA</sequence>